<dbReference type="InterPro" id="IPR035897">
    <property type="entry name" value="Toll_tir_struct_dom_sf"/>
</dbReference>
<evidence type="ECO:0000256" key="6">
    <source>
        <dbReference type="SAM" id="MobiDB-lite"/>
    </source>
</evidence>
<keyword evidence="2" id="KW-0812">Transmembrane</keyword>
<evidence type="ECO:0000256" key="1">
    <source>
        <dbReference type="ARBA" id="ARBA00004370"/>
    </source>
</evidence>
<organism>
    <name type="scientific">Branchiostoma floridae</name>
    <name type="common">Florida lancelet</name>
    <name type="synonym">Amphioxus</name>
    <dbReference type="NCBI Taxonomy" id="7739"/>
    <lineage>
        <taxon>Eukaryota</taxon>
        <taxon>Metazoa</taxon>
        <taxon>Chordata</taxon>
        <taxon>Cephalochordata</taxon>
        <taxon>Leptocardii</taxon>
        <taxon>Amphioxiformes</taxon>
        <taxon>Branchiostomatidae</taxon>
        <taxon>Branchiostoma</taxon>
    </lineage>
</organism>
<dbReference type="AlphaFoldDB" id="C3YL25"/>
<sequence length="332" mass="38057">MDRILLFWILLLSPSMVTSTSMTVCPEAFKTNPSVTIKAGRVLFSCQYAESLTNPVYPWEIVLEKDGKKIIDDDAHTSLKAQRFRKLNDWTSFLWCTVNLQHADAYGKYECRLDNDMKSNGSMTALQTFYVKPQSWPDQGSTEASYRFDVFISYSSADASWVREDLLRNLESNGYTVCLDTRDFIVGKPILTNIATGIYQSRKVIVVMSKNFIKSGWCWHELVLTYQRKLDQMENCVVVVKYDDCKIPMEIALRTYLDWTEPMARERFWANLHEWLGPPSPTGYLGEGEDKEEEDEMLLAIKDSGGGDPNGSQERDDVLLRQRQNIPSNGTD</sequence>
<dbReference type="eggNOG" id="KOG4641">
    <property type="taxonomic scope" value="Eukaryota"/>
</dbReference>
<proteinExistence type="predicted"/>
<dbReference type="Pfam" id="PF13676">
    <property type="entry name" value="TIR_2"/>
    <property type="match status" value="1"/>
</dbReference>
<reference evidence="9" key="1">
    <citation type="journal article" date="2008" name="Nature">
        <title>The amphioxus genome and the evolution of the chordate karyotype.</title>
        <authorList>
            <consortium name="US DOE Joint Genome Institute (JGI-PGF)"/>
            <person name="Putnam N.H."/>
            <person name="Butts T."/>
            <person name="Ferrier D.E.K."/>
            <person name="Furlong R.F."/>
            <person name="Hellsten U."/>
            <person name="Kawashima T."/>
            <person name="Robinson-Rechavi M."/>
            <person name="Shoguchi E."/>
            <person name="Terry A."/>
            <person name="Yu J.-K."/>
            <person name="Benito-Gutierrez E.L."/>
            <person name="Dubchak I."/>
            <person name="Garcia-Fernandez J."/>
            <person name="Gibson-Brown J.J."/>
            <person name="Grigoriev I.V."/>
            <person name="Horton A.C."/>
            <person name="de Jong P.J."/>
            <person name="Jurka J."/>
            <person name="Kapitonov V.V."/>
            <person name="Kohara Y."/>
            <person name="Kuroki Y."/>
            <person name="Lindquist E."/>
            <person name="Lucas S."/>
            <person name="Osoegawa K."/>
            <person name="Pennacchio L.A."/>
            <person name="Salamov A.A."/>
            <person name="Satou Y."/>
            <person name="Sauka-Spengler T."/>
            <person name="Schmutz J."/>
            <person name="Shin-I T."/>
            <person name="Toyoda A."/>
            <person name="Bronner-Fraser M."/>
            <person name="Fujiyama A."/>
            <person name="Holland L.Z."/>
            <person name="Holland P.W.H."/>
            <person name="Satoh N."/>
            <person name="Rokhsar D.S."/>
        </authorList>
    </citation>
    <scope>NUCLEOTIDE SEQUENCE [LARGE SCALE GENOMIC DNA]</scope>
    <source>
        <strain evidence="9">S238N-H82</strain>
        <tissue evidence="9">Testes</tissue>
    </source>
</reference>
<evidence type="ECO:0000256" key="3">
    <source>
        <dbReference type="ARBA" id="ARBA00022729"/>
    </source>
</evidence>
<dbReference type="PROSITE" id="PS50104">
    <property type="entry name" value="TIR"/>
    <property type="match status" value="1"/>
</dbReference>
<dbReference type="InParanoid" id="C3YL25"/>
<name>C3YL25_BRAFL</name>
<evidence type="ECO:0000256" key="5">
    <source>
        <dbReference type="ARBA" id="ARBA00023136"/>
    </source>
</evidence>
<dbReference type="SUPFAM" id="SSF52200">
    <property type="entry name" value="Toll/Interleukin receptor TIR domain"/>
    <property type="match status" value="1"/>
</dbReference>
<feature type="chain" id="PRO_5002935809" description="TIR domain-containing protein" evidence="7">
    <location>
        <begin position="20"/>
        <end position="332"/>
    </location>
</feature>
<keyword evidence="5" id="KW-0472">Membrane</keyword>
<accession>C3YL25</accession>
<feature type="signal peptide" evidence="7">
    <location>
        <begin position="1"/>
        <end position="19"/>
    </location>
</feature>
<dbReference type="PANTHER" id="PTHR24365">
    <property type="entry name" value="TOLL-LIKE RECEPTOR"/>
    <property type="match status" value="1"/>
</dbReference>
<comment type="subcellular location">
    <subcellularLocation>
        <location evidence="1">Membrane</location>
    </subcellularLocation>
</comment>
<feature type="compositionally biased region" description="Acidic residues" evidence="6">
    <location>
        <begin position="287"/>
        <end position="297"/>
    </location>
</feature>
<keyword evidence="3 7" id="KW-0732">Signal</keyword>
<evidence type="ECO:0000256" key="7">
    <source>
        <dbReference type="SAM" id="SignalP"/>
    </source>
</evidence>
<evidence type="ECO:0000256" key="2">
    <source>
        <dbReference type="ARBA" id="ARBA00022692"/>
    </source>
</evidence>
<feature type="compositionally biased region" description="Polar residues" evidence="6">
    <location>
        <begin position="322"/>
        <end position="332"/>
    </location>
</feature>
<evidence type="ECO:0000259" key="8">
    <source>
        <dbReference type="PROSITE" id="PS50104"/>
    </source>
</evidence>
<evidence type="ECO:0000256" key="4">
    <source>
        <dbReference type="ARBA" id="ARBA00022989"/>
    </source>
</evidence>
<feature type="region of interest" description="Disordered" evidence="6">
    <location>
        <begin position="281"/>
        <end position="332"/>
    </location>
</feature>
<dbReference type="GO" id="GO:0016020">
    <property type="term" value="C:membrane"/>
    <property type="evidence" value="ECO:0007669"/>
    <property type="project" value="UniProtKB-SubCell"/>
</dbReference>
<keyword evidence="4" id="KW-1133">Transmembrane helix</keyword>
<protein>
    <recommendedName>
        <fullName evidence="8">TIR domain-containing protein</fullName>
    </recommendedName>
</protein>
<feature type="domain" description="TIR" evidence="8">
    <location>
        <begin position="146"/>
        <end position="276"/>
    </location>
</feature>
<dbReference type="InterPro" id="IPR000157">
    <property type="entry name" value="TIR_dom"/>
</dbReference>
<dbReference type="Gene3D" id="3.40.50.10140">
    <property type="entry name" value="Toll/interleukin-1 receptor homology (TIR) domain"/>
    <property type="match status" value="1"/>
</dbReference>
<dbReference type="SMART" id="SM00255">
    <property type="entry name" value="TIR"/>
    <property type="match status" value="1"/>
</dbReference>
<dbReference type="PANTHER" id="PTHR24365:SF530">
    <property type="entry name" value="MSTPROX-RELATED"/>
    <property type="match status" value="1"/>
</dbReference>
<evidence type="ECO:0000313" key="9">
    <source>
        <dbReference type="EMBL" id="EEN59016.1"/>
    </source>
</evidence>
<dbReference type="EMBL" id="GG666525">
    <property type="protein sequence ID" value="EEN59016.1"/>
    <property type="molecule type" value="Genomic_DNA"/>
</dbReference>
<dbReference type="GO" id="GO:0007165">
    <property type="term" value="P:signal transduction"/>
    <property type="evidence" value="ECO:0007669"/>
    <property type="project" value="InterPro"/>
</dbReference>
<gene>
    <name evidence="9" type="ORF">BRAFLDRAFT_84739</name>
</gene>